<evidence type="ECO:0000259" key="6">
    <source>
        <dbReference type="Pfam" id="PF13360"/>
    </source>
</evidence>
<dbReference type="AlphaFoldDB" id="A0A381T621"/>
<dbReference type="GO" id="GO:0016614">
    <property type="term" value="F:oxidoreductase activity, acting on CH-OH group of donors"/>
    <property type="evidence" value="ECO:0007669"/>
    <property type="project" value="InterPro"/>
</dbReference>
<sequence length="513" mass="56648">VFSPVTWNRLVNAADEPHNWLMYNGTLDSQRFSRLDQINIDTVGDLELKWAHHIPQLDRAETTPLVVDGIMFITESPSNVVAVDAVTGRPFWRYNHPLPDDLRVCCGRNNRGVAILGETLYMSTLDAHLVAIDGRSGSLVWNREVADHRSGYSKTAAPLIVKDRVVTGIAGGEYGIRGFLDAYDADTGEREWRTHTIPGPDHPDNRTWAGDSWRTGGSPTWLTGSYDPELNLVYWGTGNPGPDWNGDVRMGDNLYADSVLALDGDTGAMSWYFQFTPHDEHDWDAIQVPVLADIELDGEARKAMLWANRNGFYYTLDRETGEFLLGKPFAKQTWAEGLDSNGRPIRRPDTSPSREGTLVAPIAGGGTNWWSPAYSPRTGLLYVNSFDGEAVFFSREQDYNEGSTFTGGGTETPLPIDHYQSAIRAIEPTTGDIQWEFPITARTRAGVLATAGDLVFSASVEGYFYALDATTGEPLWHIALGGPVHAQPMSYAVNGQQFVTMTIGNTVYTFGLN</sequence>
<feature type="domain" description="Pyrrolo-quinoline quinone repeat" evidence="6">
    <location>
        <begin position="422"/>
        <end position="508"/>
    </location>
</feature>
<keyword evidence="3" id="KW-0479">Metal-binding</keyword>
<evidence type="ECO:0000256" key="1">
    <source>
        <dbReference type="ARBA" id="ARBA00001931"/>
    </source>
</evidence>
<dbReference type="InterPro" id="IPR002372">
    <property type="entry name" value="PQQ_rpt_dom"/>
</dbReference>
<dbReference type="SUPFAM" id="SSF50998">
    <property type="entry name" value="Quinoprotein alcohol dehydrogenase-like"/>
    <property type="match status" value="1"/>
</dbReference>
<dbReference type="EMBL" id="UINC01004023">
    <property type="protein sequence ID" value="SVA11174.1"/>
    <property type="molecule type" value="Genomic_DNA"/>
</dbReference>
<evidence type="ECO:0000256" key="4">
    <source>
        <dbReference type="ARBA" id="ARBA00023002"/>
    </source>
</evidence>
<dbReference type="GO" id="GO:0016020">
    <property type="term" value="C:membrane"/>
    <property type="evidence" value="ECO:0007669"/>
    <property type="project" value="InterPro"/>
</dbReference>
<evidence type="ECO:0000259" key="5">
    <source>
        <dbReference type="Pfam" id="PF01011"/>
    </source>
</evidence>
<dbReference type="NCBIfam" id="TIGR03075">
    <property type="entry name" value="PQQ_enz_alc_DH"/>
    <property type="match status" value="1"/>
</dbReference>
<keyword evidence="4" id="KW-0560">Oxidoreductase</keyword>
<feature type="non-terminal residue" evidence="7">
    <location>
        <position position="1"/>
    </location>
</feature>
<dbReference type="SMART" id="SM00564">
    <property type="entry name" value="PQQ"/>
    <property type="match status" value="6"/>
</dbReference>
<comment type="similarity">
    <text evidence="2">Belongs to the bacterial PQQ dehydrogenase family.</text>
</comment>
<dbReference type="Gene3D" id="2.140.10.10">
    <property type="entry name" value="Quinoprotein alcohol dehydrogenase-like superfamily"/>
    <property type="match status" value="1"/>
</dbReference>
<protein>
    <recommendedName>
        <fullName evidence="5 6">Pyrrolo-quinoline quinone repeat domain-containing protein</fullName>
    </recommendedName>
</protein>
<comment type="cofactor">
    <cofactor evidence="1">
        <name>pyrroloquinoline quinone</name>
        <dbReference type="ChEBI" id="CHEBI:58442"/>
    </cofactor>
</comment>
<organism evidence="7">
    <name type="scientific">marine metagenome</name>
    <dbReference type="NCBI Taxonomy" id="408172"/>
    <lineage>
        <taxon>unclassified sequences</taxon>
        <taxon>metagenomes</taxon>
        <taxon>ecological metagenomes</taxon>
    </lineage>
</organism>
<name>A0A381T621_9ZZZZ</name>
<evidence type="ECO:0000256" key="2">
    <source>
        <dbReference type="ARBA" id="ARBA00008156"/>
    </source>
</evidence>
<dbReference type="Pfam" id="PF13360">
    <property type="entry name" value="PQQ_2"/>
    <property type="match status" value="1"/>
</dbReference>
<feature type="domain" description="Pyrrolo-quinoline quinone repeat" evidence="5">
    <location>
        <begin position="20"/>
        <end position="324"/>
    </location>
</feature>
<evidence type="ECO:0000256" key="3">
    <source>
        <dbReference type="ARBA" id="ARBA00022723"/>
    </source>
</evidence>
<dbReference type="InterPro" id="IPR017512">
    <property type="entry name" value="PQQ_MeOH/EtOH_DH"/>
</dbReference>
<gene>
    <name evidence="7" type="ORF">METZ01_LOCUS64028</name>
</gene>
<dbReference type="InterPro" id="IPR011047">
    <property type="entry name" value="Quinoprotein_ADH-like_sf"/>
</dbReference>
<dbReference type="InterPro" id="IPR018391">
    <property type="entry name" value="PQQ_b-propeller_rpt"/>
</dbReference>
<proteinExistence type="inferred from homology"/>
<evidence type="ECO:0000313" key="7">
    <source>
        <dbReference type="EMBL" id="SVA11174.1"/>
    </source>
</evidence>
<reference evidence="7" key="1">
    <citation type="submission" date="2018-05" db="EMBL/GenBank/DDBJ databases">
        <authorList>
            <person name="Lanie J.A."/>
            <person name="Ng W.-L."/>
            <person name="Kazmierczak K.M."/>
            <person name="Andrzejewski T.M."/>
            <person name="Davidsen T.M."/>
            <person name="Wayne K.J."/>
            <person name="Tettelin H."/>
            <person name="Glass J.I."/>
            <person name="Rusch D."/>
            <person name="Podicherti R."/>
            <person name="Tsui H.-C.T."/>
            <person name="Winkler M.E."/>
        </authorList>
    </citation>
    <scope>NUCLEOTIDE SEQUENCE</scope>
</reference>
<dbReference type="Pfam" id="PF01011">
    <property type="entry name" value="PQQ"/>
    <property type="match status" value="1"/>
</dbReference>
<dbReference type="GO" id="GO:0005509">
    <property type="term" value="F:calcium ion binding"/>
    <property type="evidence" value="ECO:0007669"/>
    <property type="project" value="InterPro"/>
</dbReference>
<dbReference type="PANTHER" id="PTHR32303">
    <property type="entry name" value="QUINOPROTEIN ALCOHOL DEHYDROGENASE (CYTOCHROME C)"/>
    <property type="match status" value="1"/>
</dbReference>
<accession>A0A381T621</accession>